<accession>A0AAE0EPU9</accession>
<feature type="domain" description="Kringle" evidence="5">
    <location>
        <begin position="615"/>
        <end position="645"/>
    </location>
</feature>
<protein>
    <recommendedName>
        <fullName evidence="5">Kringle domain-containing protein</fullName>
    </recommendedName>
</protein>
<dbReference type="PRINTS" id="PR01217">
    <property type="entry name" value="PRICHEXTENSN"/>
</dbReference>
<evidence type="ECO:0000313" key="7">
    <source>
        <dbReference type="Proteomes" id="UP001190700"/>
    </source>
</evidence>
<keyword evidence="2" id="KW-1015">Disulfide bond</keyword>
<keyword evidence="4" id="KW-1133">Transmembrane helix</keyword>
<dbReference type="EMBL" id="LGRX02035207">
    <property type="protein sequence ID" value="KAK3235869.1"/>
    <property type="molecule type" value="Genomic_DNA"/>
</dbReference>
<dbReference type="InterPro" id="IPR013806">
    <property type="entry name" value="Kringle-like"/>
</dbReference>
<evidence type="ECO:0000256" key="3">
    <source>
        <dbReference type="SAM" id="MobiDB-lite"/>
    </source>
</evidence>
<dbReference type="AlphaFoldDB" id="A0AAE0EPU9"/>
<dbReference type="InterPro" id="IPR038178">
    <property type="entry name" value="Kringle_sf"/>
</dbReference>
<dbReference type="Pfam" id="PF00051">
    <property type="entry name" value="Kringle"/>
    <property type="match status" value="2"/>
</dbReference>
<feature type="region of interest" description="Disordered" evidence="3">
    <location>
        <begin position="1007"/>
        <end position="1027"/>
    </location>
</feature>
<feature type="transmembrane region" description="Helical" evidence="4">
    <location>
        <begin position="1031"/>
        <end position="1054"/>
    </location>
</feature>
<dbReference type="InterPro" id="IPR050759">
    <property type="entry name" value="Serine_protease_kringle"/>
</dbReference>
<dbReference type="PROSITE" id="PS50070">
    <property type="entry name" value="KRINGLE_2"/>
    <property type="match status" value="2"/>
</dbReference>
<evidence type="ECO:0000259" key="5">
    <source>
        <dbReference type="PROSITE" id="PS50070"/>
    </source>
</evidence>
<dbReference type="SUPFAM" id="SSF57440">
    <property type="entry name" value="Kringle-like"/>
    <property type="match status" value="2"/>
</dbReference>
<dbReference type="Proteomes" id="UP001190700">
    <property type="component" value="Unassembled WGS sequence"/>
</dbReference>
<keyword evidence="7" id="KW-1185">Reference proteome</keyword>
<proteinExistence type="predicted"/>
<dbReference type="InterPro" id="IPR000001">
    <property type="entry name" value="Kringle"/>
</dbReference>
<dbReference type="Gene3D" id="2.40.20.10">
    <property type="entry name" value="Plasminogen Kringle 4"/>
    <property type="match status" value="2"/>
</dbReference>
<keyword evidence="1" id="KW-0420">Kringle</keyword>
<dbReference type="PANTHER" id="PTHR24261">
    <property type="entry name" value="PLASMINOGEN-RELATED"/>
    <property type="match status" value="1"/>
</dbReference>
<organism evidence="6 7">
    <name type="scientific">Cymbomonas tetramitiformis</name>
    <dbReference type="NCBI Taxonomy" id="36881"/>
    <lineage>
        <taxon>Eukaryota</taxon>
        <taxon>Viridiplantae</taxon>
        <taxon>Chlorophyta</taxon>
        <taxon>Pyramimonadophyceae</taxon>
        <taxon>Pyramimonadales</taxon>
        <taxon>Pyramimonadaceae</taxon>
        <taxon>Cymbomonas</taxon>
    </lineage>
</organism>
<dbReference type="PANTHER" id="PTHR24261:SF7">
    <property type="entry name" value="KRINGLE DOMAIN-CONTAINING PROTEIN"/>
    <property type="match status" value="1"/>
</dbReference>
<keyword evidence="4" id="KW-0472">Membrane</keyword>
<evidence type="ECO:0000256" key="1">
    <source>
        <dbReference type="ARBA" id="ARBA00022572"/>
    </source>
</evidence>
<evidence type="ECO:0000313" key="6">
    <source>
        <dbReference type="EMBL" id="KAK3235869.1"/>
    </source>
</evidence>
<comment type="caution">
    <text evidence="6">The sequence shown here is derived from an EMBL/GenBank/DDBJ whole genome shotgun (WGS) entry which is preliminary data.</text>
</comment>
<evidence type="ECO:0000256" key="4">
    <source>
        <dbReference type="SAM" id="Phobius"/>
    </source>
</evidence>
<feature type="region of interest" description="Disordered" evidence="3">
    <location>
        <begin position="648"/>
        <end position="696"/>
    </location>
</feature>
<dbReference type="PROSITE" id="PS00021">
    <property type="entry name" value="KRINGLE_1"/>
    <property type="match status" value="2"/>
</dbReference>
<sequence length="1096" mass="120791">MVPNTTVFNDYTTFFSGKVNVRADYASMRVKYFAVYDRHGDSNFGSNTISIDNPLGHNAGGGMYIANNFVSWNHTVCITPQDATFQQLTPDQCEESYYDEGGSYHGGCRFKRINVGFWENNDSVFYVNSSNTWWNNTKEFVGYENHVYIDDELVTVFYSGPNDWIYNPETNRYEYYVGELRSGDWRYHEYDLTYSGVPVACQDLPNCPETSRPITTPPHRGLERFGLQYWGTHPRPEQLDGGVHEVKVVLDAGGKAIHAGSVYVKFCNFTYDEEGDLTAEHSMDCGCGWELDPREGLTVSGKTFKWKNASAPQGSAENMVNCIAPEDIEEREQGNGVVVTIMEHEAQNMTGATADAAGYTSVMPPYQTKLSVLTPSLFDRTELKRFSPMTLQSGQYTGLSHFLSVDGYFDERVRTLEVVLDSTGQLSTGGGLANFGVFPSAPLTVDFQVCYPSDLLPGDGITFVANEEDGVNDFVAWDNEGSFCLYPENAWRNNYKDNTLIYRLQYSMFNDGAYTARSDTSDEAWPNYIYLDGTKVATTMSSGPLAGGGKVQELTAYIEVYGLVDVFRHDLELRIDGDNMVHPEISEFNNHRKPPVAGTDYEYYNRYPYLRNASNYCRNPDDDTQPWCYTEVPGVRWGYCDITACPSPPPPEAESPPPIPPPRAPWPPAPPRYPPPPTPPPSPSPPPPPPPRPSAFPPLPSPPPLDCYVGDGSDYRGPTKTTVSDYECRPWNYAPLLGPDYEYWNTTKYPDNAYLLEQENVYYCRNPDGSNATWCYVETGSVRWEYCIVEPCPPPPPPCPPNPPPNPPSPPPLPPCPRPSPPCPPDALQARRPPRPPPPSPPPTPSPPLPSPPAPLCPPTPPGVPYPPFPSPPPPSPPPGPPYGLPPSPPPTPSPPPCPPPEQNVVTLRVHFSDGDVTALPSDFESQYEAVLAGVSFEEVTVLEARMLSVQAGSLVVESWTSTATIHQANIYSDQMACCAAEEFAKNSFFDSFGNVTVLENHADVIQYTPESPPPPDTSSSNDDDESPGEWLYGIVVLGGLLVLIAAGATLVYCRRKTPGGSVAPAEKDASPLALQIQGVEYPSPPSHAVYNRIQV</sequence>
<dbReference type="SMART" id="SM00130">
    <property type="entry name" value="KR"/>
    <property type="match status" value="2"/>
</dbReference>
<dbReference type="PRINTS" id="PR00018">
    <property type="entry name" value="KRINGLE"/>
</dbReference>
<evidence type="ECO:0000256" key="2">
    <source>
        <dbReference type="ARBA" id="ARBA00023157"/>
    </source>
</evidence>
<name>A0AAE0EPU9_9CHLO</name>
<feature type="compositionally biased region" description="Pro residues" evidence="3">
    <location>
        <begin position="835"/>
        <end position="902"/>
    </location>
</feature>
<reference evidence="6 7" key="1">
    <citation type="journal article" date="2015" name="Genome Biol. Evol.">
        <title>Comparative Genomics of a Bacterivorous Green Alga Reveals Evolutionary Causalities and Consequences of Phago-Mixotrophic Mode of Nutrition.</title>
        <authorList>
            <person name="Burns J.A."/>
            <person name="Paasch A."/>
            <person name="Narechania A."/>
            <person name="Kim E."/>
        </authorList>
    </citation>
    <scope>NUCLEOTIDE SEQUENCE [LARGE SCALE GENOMIC DNA]</scope>
    <source>
        <strain evidence="6 7">PLY_AMNH</strain>
    </source>
</reference>
<feature type="domain" description="Kringle" evidence="5">
    <location>
        <begin position="706"/>
        <end position="792"/>
    </location>
</feature>
<feature type="region of interest" description="Disordered" evidence="3">
    <location>
        <begin position="808"/>
        <end position="904"/>
    </location>
</feature>
<gene>
    <name evidence="6" type="ORF">CYMTET_53959</name>
</gene>
<feature type="compositionally biased region" description="Pro residues" evidence="3">
    <location>
        <begin position="808"/>
        <end position="825"/>
    </location>
</feature>
<dbReference type="InterPro" id="IPR018056">
    <property type="entry name" value="Kringle_CS"/>
</dbReference>
<keyword evidence="4" id="KW-0812">Transmembrane</keyword>